<reference evidence="2" key="3">
    <citation type="submission" date="2022-12" db="EMBL/GenBank/DDBJ databases">
        <authorList>
            <person name="Sun Q."/>
            <person name="Kim S."/>
        </authorList>
    </citation>
    <scope>NUCLEOTIDE SEQUENCE</scope>
    <source>
        <strain evidence="2">KCTC 12344</strain>
    </source>
</reference>
<dbReference type="Pfam" id="PF13091">
    <property type="entry name" value="PLDc_2"/>
    <property type="match status" value="2"/>
</dbReference>
<feature type="domain" description="PLD phosphodiesterase" evidence="1">
    <location>
        <begin position="412"/>
        <end position="439"/>
    </location>
</feature>
<keyword evidence="4" id="KW-1185">Reference proteome</keyword>
<dbReference type="EMBL" id="BMWW01000019">
    <property type="protein sequence ID" value="GGZ11462.1"/>
    <property type="molecule type" value="Genomic_DNA"/>
</dbReference>
<gene>
    <name evidence="3" type="ORF">E1742_19880</name>
    <name evidence="2" type="ORF">GCM10007388_51020</name>
</gene>
<dbReference type="AlphaFoldDB" id="A0A4P7BHA0"/>
<name>A0A4P7BHA0_9BURK</name>
<dbReference type="Gene3D" id="3.30.870.10">
    <property type="entry name" value="Endonuclease Chain A"/>
    <property type="match status" value="2"/>
</dbReference>
<dbReference type="GO" id="GO:0032049">
    <property type="term" value="P:cardiolipin biosynthetic process"/>
    <property type="evidence" value="ECO:0007669"/>
    <property type="project" value="UniProtKB-ARBA"/>
</dbReference>
<dbReference type="SUPFAM" id="SSF56024">
    <property type="entry name" value="Phospholipase D/nuclease"/>
    <property type="match status" value="2"/>
</dbReference>
<reference evidence="3 4" key="2">
    <citation type="submission" date="2019-03" db="EMBL/GenBank/DDBJ databases">
        <title>Draft Genome Sequences of Six Type Strains of the Genus Massilia.</title>
        <authorList>
            <person name="Miess H."/>
            <person name="Frediansyhah A."/>
            <person name="Gross H."/>
        </authorList>
    </citation>
    <scope>NUCLEOTIDE SEQUENCE [LARGE SCALE GENOMIC DNA]</scope>
    <source>
        <strain evidence="3 4">DSM 17505</strain>
    </source>
</reference>
<dbReference type="CDD" id="cd09111">
    <property type="entry name" value="PLDc_ymdC_like_1"/>
    <property type="match status" value="1"/>
</dbReference>
<reference evidence="2" key="1">
    <citation type="journal article" date="2014" name="Int. J. Syst. Evol. Microbiol.">
        <title>Complete genome sequence of Corynebacterium casei LMG S-19264T (=DSM 44701T), isolated from a smear-ripened cheese.</title>
        <authorList>
            <consortium name="US DOE Joint Genome Institute (JGI-PGF)"/>
            <person name="Walter F."/>
            <person name="Albersmeier A."/>
            <person name="Kalinowski J."/>
            <person name="Ruckert C."/>
        </authorList>
    </citation>
    <scope>NUCLEOTIDE SEQUENCE</scope>
    <source>
        <strain evidence="2">KCTC 12344</strain>
    </source>
</reference>
<dbReference type="PANTHER" id="PTHR21248">
    <property type="entry name" value="CARDIOLIPIN SYNTHASE"/>
    <property type="match status" value="1"/>
</dbReference>
<sequence>MNPNSRPRLTIALGAVALGLMLVFLSGCNALPSLTDRTSSTTDPNTGGTRLALAHAAGIMAHPGKSGVYALSDGRDAFAARALLAQAAERTLDVQYYIWHDDMTGTLLFAALRRAADRGVRVRLLLDDNNTTGLDALLAALDAHALIEVRLFNPFANRGTRALGYLTDFHRANRRMHNKSFTADNQATIVGGRNVGDAYFGAADDVLFADLDVMAIGPVVTEVSKDFDRYWNSDSSYPAAGLLPTVGEKALEELETIALSIEQSARAEAYVRALRNATFAKNFAAGSLSFDWAVTRMISDDPAKGLGLAEPRTLVVNKLKKRMGEPVKELNLVSPYFVPTDVGTDALVELAQGGVKVRVLTNSLEATDVAAVHAGYARHRKELLEAGVSLFELRRLSQNSAKKRMRGLGGSSDSSLHSKTFTVDRARVFIGSFNFDPRSSRLNTEMGFVIDSPALADRILDAFDRRMPTEAYEVRLAPDGALYWLERQGKTVVRHDVEPGTSLGERAGVFFMSMLPIESLL</sequence>
<dbReference type="EMBL" id="CP038026">
    <property type="protein sequence ID" value="QBQ38181.1"/>
    <property type="molecule type" value="Genomic_DNA"/>
</dbReference>
<dbReference type="SMART" id="SM00155">
    <property type="entry name" value="PLDc"/>
    <property type="match status" value="2"/>
</dbReference>
<dbReference type="OrthoDB" id="9814092at2"/>
<dbReference type="InterPro" id="IPR025202">
    <property type="entry name" value="PLD-like_dom"/>
</dbReference>
<evidence type="ECO:0000313" key="2">
    <source>
        <dbReference type="EMBL" id="GGZ11462.1"/>
    </source>
</evidence>
<dbReference type="FunFam" id="3.30.870.10:FF:000024">
    <property type="entry name" value="Cardiolipin synthase C"/>
    <property type="match status" value="1"/>
</dbReference>
<dbReference type="Proteomes" id="UP000619512">
    <property type="component" value="Unassembled WGS sequence"/>
</dbReference>
<dbReference type="Proteomes" id="UP000294359">
    <property type="component" value="Chromosome"/>
</dbReference>
<organism evidence="2 5">
    <name type="scientific">Pseudoduganella plicata</name>
    <dbReference type="NCBI Taxonomy" id="321984"/>
    <lineage>
        <taxon>Bacteria</taxon>
        <taxon>Pseudomonadati</taxon>
        <taxon>Pseudomonadota</taxon>
        <taxon>Betaproteobacteria</taxon>
        <taxon>Burkholderiales</taxon>
        <taxon>Oxalobacteraceae</taxon>
        <taxon>Telluria group</taxon>
        <taxon>Pseudoduganella</taxon>
    </lineage>
</organism>
<dbReference type="CDD" id="cd09113">
    <property type="entry name" value="PLDc_ymdC_like_2"/>
    <property type="match status" value="1"/>
</dbReference>
<protein>
    <submittedName>
        <fullName evidence="2">Phospholipase D family protein</fullName>
    </submittedName>
</protein>
<dbReference type="PROSITE" id="PS51257">
    <property type="entry name" value="PROKAR_LIPOPROTEIN"/>
    <property type="match status" value="1"/>
</dbReference>
<evidence type="ECO:0000313" key="4">
    <source>
        <dbReference type="Proteomes" id="UP000294359"/>
    </source>
</evidence>
<feature type="domain" description="PLD phosphodiesterase" evidence="1">
    <location>
        <begin position="172"/>
        <end position="199"/>
    </location>
</feature>
<dbReference type="PROSITE" id="PS50035">
    <property type="entry name" value="PLD"/>
    <property type="match status" value="2"/>
</dbReference>
<dbReference type="PANTHER" id="PTHR21248:SF12">
    <property type="entry name" value="CARDIOLIPIN SYNTHASE C"/>
    <property type="match status" value="1"/>
</dbReference>
<dbReference type="RefSeq" id="WP_134386885.1">
    <property type="nucleotide sequence ID" value="NZ_BMWW01000019.1"/>
</dbReference>
<evidence type="ECO:0000313" key="5">
    <source>
        <dbReference type="Proteomes" id="UP000619512"/>
    </source>
</evidence>
<dbReference type="InterPro" id="IPR001736">
    <property type="entry name" value="PLipase_D/transphosphatidylase"/>
</dbReference>
<proteinExistence type="predicted"/>
<evidence type="ECO:0000313" key="3">
    <source>
        <dbReference type="EMBL" id="QBQ38181.1"/>
    </source>
</evidence>
<evidence type="ECO:0000259" key="1">
    <source>
        <dbReference type="PROSITE" id="PS50035"/>
    </source>
</evidence>
<accession>A0A4P7BHA0</accession>
<dbReference type="GO" id="GO:0030572">
    <property type="term" value="F:phosphatidyltransferase activity"/>
    <property type="evidence" value="ECO:0007669"/>
    <property type="project" value="UniProtKB-ARBA"/>
</dbReference>